<protein>
    <submittedName>
        <fullName evidence="2">(1-&gt;4)-alpha-D-glucan 1-alpha-D-glucosylmutase</fullName>
        <ecNumber evidence="2">5.4.99.15</ecNumber>
    </submittedName>
</protein>
<proteinExistence type="predicted"/>
<evidence type="ECO:0000313" key="3">
    <source>
        <dbReference type="Proteomes" id="UP000582837"/>
    </source>
</evidence>
<dbReference type="SUPFAM" id="SSF51445">
    <property type="entry name" value="(Trans)glycosidases"/>
    <property type="match status" value="1"/>
</dbReference>
<feature type="domain" description="DAD" evidence="1">
    <location>
        <begin position="209"/>
        <end position="251"/>
    </location>
</feature>
<evidence type="ECO:0000313" key="2">
    <source>
        <dbReference type="EMBL" id="MBB6070913.1"/>
    </source>
</evidence>
<dbReference type="InterPro" id="IPR017853">
    <property type="entry name" value="GH"/>
</dbReference>
<dbReference type="InterPro" id="IPR014767">
    <property type="entry name" value="DAD_dom"/>
</dbReference>
<dbReference type="NCBIfam" id="TIGR02401">
    <property type="entry name" value="trehalose_TreY"/>
    <property type="match status" value="1"/>
</dbReference>
<keyword evidence="3" id="KW-1185">Reference proteome</keyword>
<dbReference type="InterPro" id="IPR012767">
    <property type="entry name" value="Trehalose_TreY"/>
</dbReference>
<dbReference type="PANTHER" id="PTHR10357">
    <property type="entry name" value="ALPHA-AMYLASE FAMILY MEMBER"/>
    <property type="match status" value="1"/>
</dbReference>
<dbReference type="GO" id="GO:0005992">
    <property type="term" value="P:trehalose biosynthetic process"/>
    <property type="evidence" value="ECO:0007669"/>
    <property type="project" value="TreeGrafter"/>
</dbReference>
<keyword evidence="2" id="KW-0413">Isomerase</keyword>
<dbReference type="GO" id="GO:0047470">
    <property type="term" value="F:(1,4)-alpha-D-glucan 1-alpha-D-glucosylmutase activity"/>
    <property type="evidence" value="ECO:0007669"/>
    <property type="project" value="UniProtKB-EC"/>
</dbReference>
<dbReference type="InterPro" id="IPR006047">
    <property type="entry name" value="GH13_cat_dom"/>
</dbReference>
<gene>
    <name evidence="2" type="ORF">HNQ61_002535</name>
</gene>
<organism evidence="2 3">
    <name type="scientific">Longimicrobium terrae</name>
    <dbReference type="NCBI Taxonomy" id="1639882"/>
    <lineage>
        <taxon>Bacteria</taxon>
        <taxon>Pseudomonadati</taxon>
        <taxon>Gemmatimonadota</taxon>
        <taxon>Longimicrobiia</taxon>
        <taxon>Longimicrobiales</taxon>
        <taxon>Longimicrobiaceae</taxon>
        <taxon>Longimicrobium</taxon>
    </lineage>
</organism>
<comment type="caution">
    <text evidence="2">The sequence shown here is derived from an EMBL/GenBank/DDBJ whole genome shotgun (WGS) entry which is preliminary data.</text>
</comment>
<dbReference type="Gene3D" id="3.20.20.80">
    <property type="entry name" value="Glycosidases"/>
    <property type="match status" value="3"/>
</dbReference>
<sequence>MSQTDSSAQDRTPRIPGSTYRIQFNAGFTFRDATEIIPYLAELGVSDLYASPYLQARPGSMHGYDIVDHTTLNREIGNEHDLARMSAALKSHDMGHLLDIVPNHMGVAMGARGHRNPWWMSVLENGESSPYARFFDIDWNPRNPALRGRVLLPVLGDQYGCVLENGDLRLVYEEGQFRVEYYETWFPVAPGSTAAVLELAHQKLRLDEDDADRMELESIVTALRNLPSRTRTDEASINERMRERKVSRRRLDALVQGSSAVRAALDAAITEYNGTPGQQHTFDRLDVLIRDQSYRLAYWRVAAEEINYRRFFDINDLAGLRTEIPRVFNATHELILRLVREGVVTGLRIDHPDGLFDPAGYFRDLQRHVVGLDARDRFYVLIEKILTGDEPLPESWPVAGTVGYEFMNRVNGVFVASGREAAMDAVYRAFTGQNTPFEDLVYEKKRLILRTSLVSELTVLTTLLDRMSERNRCFRDFTWGSLRDALREVVACFPVYRTYIDAFSGAVTERDRKVVEQAVAAAEERNRTMPHSLFDFLRDTLLLKWPDSLNEKARRQHARFVMKFQQLTGPVMAKGVEDTAFYVFNRLISLNEVGGEPDRYGVSADEFHAFNLERAERWPHTMSASSTHDTKRSEDVRARINVLSEIPELWGEHLERWRGFNAGFKRGAEGRPIPDANDEYLLYQTIVGAWPFGTVDDQQRQDLVARVQAYMEKATREAKTHTSWINPNQAYDQGIRDFVADILRPGEDNAFVADLVKLQPVVERLGMVNALAQTLIKLVSPGVPDVYQGQEIWDFSLVDPDNRRPVDFGLRRELLARLKAAQEEGDGADMAADLMENWRDGRIKMHLTQRALLLRAALPGVFGGGDYVPLTPDGTRAEHVIAFARTGDGASVIAVAPRLPATLTAERDYDVPRADDYAGTRVPLPAHLAGRYRDVLTGMEIAGEMRDGALTLPVPALFAHLPIALLERIG</sequence>
<dbReference type="Gene3D" id="3.30.1590.10">
    <property type="entry name" value="Maltooligosyl trehalose synthase, domain 2"/>
    <property type="match status" value="1"/>
</dbReference>
<dbReference type="RefSeq" id="WP_170033322.1">
    <property type="nucleotide sequence ID" value="NZ_JABDTL010000001.1"/>
</dbReference>
<dbReference type="PANTHER" id="PTHR10357:SF216">
    <property type="entry name" value="MALTOOLIGOSYL TREHALOSE SYNTHASE-RELATED"/>
    <property type="match status" value="1"/>
</dbReference>
<dbReference type="Pfam" id="PF00128">
    <property type="entry name" value="Alpha-amylase"/>
    <property type="match status" value="1"/>
</dbReference>
<name>A0A841GYT4_9BACT</name>
<dbReference type="EMBL" id="JACHIA010000006">
    <property type="protein sequence ID" value="MBB6070913.1"/>
    <property type="molecule type" value="Genomic_DNA"/>
</dbReference>
<dbReference type="SMART" id="SM00642">
    <property type="entry name" value="Aamy"/>
    <property type="match status" value="1"/>
</dbReference>
<dbReference type="CDD" id="cd11336">
    <property type="entry name" value="AmyAc_MTSase"/>
    <property type="match status" value="1"/>
</dbReference>
<evidence type="ECO:0000259" key="1">
    <source>
        <dbReference type="PROSITE" id="PS51231"/>
    </source>
</evidence>
<dbReference type="EC" id="5.4.99.15" evidence="2"/>
<dbReference type="PROSITE" id="PS51231">
    <property type="entry name" value="DAD"/>
    <property type="match status" value="1"/>
</dbReference>
<dbReference type="Proteomes" id="UP000582837">
    <property type="component" value="Unassembled WGS sequence"/>
</dbReference>
<dbReference type="GO" id="GO:0030980">
    <property type="term" value="P:alpha-glucan catabolic process"/>
    <property type="evidence" value="ECO:0007669"/>
    <property type="project" value="TreeGrafter"/>
</dbReference>
<reference evidence="2 3" key="1">
    <citation type="submission" date="2020-08" db="EMBL/GenBank/DDBJ databases">
        <title>Genomic Encyclopedia of Type Strains, Phase IV (KMG-IV): sequencing the most valuable type-strain genomes for metagenomic binning, comparative biology and taxonomic classification.</title>
        <authorList>
            <person name="Goeker M."/>
        </authorList>
    </citation>
    <scope>NUCLEOTIDE SEQUENCE [LARGE SCALE GENOMIC DNA]</scope>
    <source>
        <strain evidence="2 3">DSM 29007</strain>
    </source>
</reference>
<dbReference type="AlphaFoldDB" id="A0A841GYT4"/>
<accession>A0A841GYT4</accession>